<dbReference type="AlphaFoldDB" id="A0A9Q0DAF1"/>
<accession>A0A9Q0DAF1</accession>
<dbReference type="Proteomes" id="UP001148018">
    <property type="component" value="Unassembled WGS sequence"/>
</dbReference>
<proteinExistence type="predicted"/>
<organism evidence="1 2">
    <name type="scientific">Muraenolepis orangiensis</name>
    <name type="common">Patagonian moray cod</name>
    <dbReference type="NCBI Taxonomy" id="630683"/>
    <lineage>
        <taxon>Eukaryota</taxon>
        <taxon>Metazoa</taxon>
        <taxon>Chordata</taxon>
        <taxon>Craniata</taxon>
        <taxon>Vertebrata</taxon>
        <taxon>Euteleostomi</taxon>
        <taxon>Actinopterygii</taxon>
        <taxon>Neopterygii</taxon>
        <taxon>Teleostei</taxon>
        <taxon>Neoteleostei</taxon>
        <taxon>Acanthomorphata</taxon>
        <taxon>Zeiogadaria</taxon>
        <taxon>Gadariae</taxon>
        <taxon>Gadiformes</taxon>
        <taxon>Muraenolepidoidei</taxon>
        <taxon>Muraenolepididae</taxon>
        <taxon>Muraenolepis</taxon>
    </lineage>
</organism>
<sequence>MWCRSAGGGSRGWRFQRVEVSEVDVPEVWRFQRSGGSRGLEVPEVWRFQRLEVPEVWRFQRSGGSRGLNVPEMEVPEVWNDE</sequence>
<dbReference type="EMBL" id="JANIIK010000119">
    <property type="protein sequence ID" value="KAJ3584707.1"/>
    <property type="molecule type" value="Genomic_DNA"/>
</dbReference>
<protein>
    <submittedName>
        <fullName evidence="1">Uncharacterized protein</fullName>
    </submittedName>
</protein>
<keyword evidence="2" id="KW-1185">Reference proteome</keyword>
<gene>
    <name evidence="1" type="ORF">NHX12_015202</name>
</gene>
<evidence type="ECO:0000313" key="2">
    <source>
        <dbReference type="Proteomes" id="UP001148018"/>
    </source>
</evidence>
<comment type="caution">
    <text evidence="1">The sequence shown here is derived from an EMBL/GenBank/DDBJ whole genome shotgun (WGS) entry which is preliminary data.</text>
</comment>
<name>A0A9Q0DAF1_9TELE</name>
<reference evidence="1" key="1">
    <citation type="submission" date="2022-07" db="EMBL/GenBank/DDBJ databases">
        <title>Chromosome-level genome of Muraenolepis orangiensis.</title>
        <authorList>
            <person name="Kim J."/>
        </authorList>
    </citation>
    <scope>NUCLEOTIDE SEQUENCE</scope>
    <source>
        <strain evidence="1">KU_S4_2022</strain>
        <tissue evidence="1">Muscle</tissue>
    </source>
</reference>
<dbReference type="OrthoDB" id="10682547at2759"/>
<evidence type="ECO:0000313" key="1">
    <source>
        <dbReference type="EMBL" id="KAJ3584707.1"/>
    </source>
</evidence>